<name>A0ABW1FXM4_9ACTN</name>
<evidence type="ECO:0000256" key="2">
    <source>
        <dbReference type="ARBA" id="ARBA00006597"/>
    </source>
</evidence>
<evidence type="ECO:0000256" key="10">
    <source>
        <dbReference type="ARBA" id="ARBA00023157"/>
    </source>
</evidence>
<evidence type="ECO:0000256" key="6">
    <source>
        <dbReference type="ARBA" id="ARBA00023004"/>
    </source>
</evidence>
<comment type="PTM">
    <text evidence="12">Upon Fe-S cluster removal intramolecular disulfide bonds are formed.</text>
</comment>
<comment type="subcellular location">
    <subcellularLocation>
        <location evidence="1 12">Cytoplasm</location>
    </subcellularLocation>
</comment>
<feature type="binding site" evidence="12">
    <location>
        <position position="56"/>
    </location>
    <ligand>
        <name>[4Fe-4S] cluster</name>
        <dbReference type="ChEBI" id="CHEBI:49883"/>
    </ligand>
</feature>
<dbReference type="PROSITE" id="PS51674">
    <property type="entry name" value="4FE4S_WBL"/>
    <property type="match status" value="1"/>
</dbReference>
<evidence type="ECO:0000256" key="4">
    <source>
        <dbReference type="ARBA" id="ARBA00022490"/>
    </source>
</evidence>
<keyword evidence="6 12" id="KW-0408">Iron</keyword>
<keyword evidence="15" id="KW-1185">Reference proteome</keyword>
<feature type="binding site" evidence="12">
    <location>
        <position position="53"/>
    </location>
    <ligand>
        <name>[4Fe-4S] cluster</name>
        <dbReference type="ChEBI" id="CHEBI:49883"/>
    </ligand>
</feature>
<dbReference type="Pfam" id="PF02467">
    <property type="entry name" value="Whib"/>
    <property type="match status" value="1"/>
</dbReference>
<comment type="similarity">
    <text evidence="2 12">Belongs to the WhiB family.</text>
</comment>
<keyword evidence="7 12" id="KW-0411">Iron-sulfur</keyword>
<evidence type="ECO:0000313" key="15">
    <source>
        <dbReference type="Proteomes" id="UP001596174"/>
    </source>
</evidence>
<evidence type="ECO:0000256" key="9">
    <source>
        <dbReference type="ARBA" id="ARBA00023125"/>
    </source>
</evidence>
<evidence type="ECO:0000256" key="5">
    <source>
        <dbReference type="ARBA" id="ARBA00022723"/>
    </source>
</evidence>
<keyword evidence="11 12" id="KW-0804">Transcription</keyword>
<comment type="function">
    <text evidence="12">Acts as a transcriptional regulator. Probably redox-responsive. The apo- but not holo-form probably binds DNA.</text>
</comment>
<proteinExistence type="inferred from homology"/>
<gene>
    <name evidence="12" type="primary">whiB</name>
    <name evidence="14" type="ORF">ACFP3V_04555</name>
</gene>
<accession>A0ABW1FXM4</accession>
<dbReference type="InterPro" id="IPR003482">
    <property type="entry name" value="Whib"/>
</dbReference>
<feature type="binding site" evidence="12">
    <location>
        <position position="23"/>
    </location>
    <ligand>
        <name>[4Fe-4S] cluster</name>
        <dbReference type="ChEBI" id="CHEBI:49883"/>
    </ligand>
</feature>
<sequence>MTDVSRLPGPFVDEWSWQQQARCRDVDPALFFHPAGERGPAHDHRDAVAKRVCAGCPVREPCAEYALRTREPYGVWGGLTEHERRAVLARRRALHRRQRAA</sequence>
<evidence type="ECO:0000256" key="11">
    <source>
        <dbReference type="ARBA" id="ARBA00023163"/>
    </source>
</evidence>
<organism evidence="14 15">
    <name type="scientific">Streptacidiphilus monticola</name>
    <dbReference type="NCBI Taxonomy" id="2161674"/>
    <lineage>
        <taxon>Bacteria</taxon>
        <taxon>Bacillati</taxon>
        <taxon>Actinomycetota</taxon>
        <taxon>Actinomycetes</taxon>
        <taxon>Kitasatosporales</taxon>
        <taxon>Streptomycetaceae</taxon>
        <taxon>Streptacidiphilus</taxon>
    </lineage>
</organism>
<evidence type="ECO:0000256" key="8">
    <source>
        <dbReference type="ARBA" id="ARBA00023015"/>
    </source>
</evidence>
<evidence type="ECO:0000259" key="13">
    <source>
        <dbReference type="PROSITE" id="PS51674"/>
    </source>
</evidence>
<keyword evidence="3 12" id="KW-0004">4Fe-4S</keyword>
<feature type="binding site" evidence="12">
    <location>
        <position position="62"/>
    </location>
    <ligand>
        <name>[4Fe-4S] cluster</name>
        <dbReference type="ChEBI" id="CHEBI:49883"/>
    </ligand>
</feature>
<dbReference type="RefSeq" id="WP_380579951.1">
    <property type="nucleotide sequence ID" value="NZ_JBHSQJ010000013.1"/>
</dbReference>
<dbReference type="Proteomes" id="UP001596174">
    <property type="component" value="Unassembled WGS sequence"/>
</dbReference>
<keyword evidence="9 12" id="KW-0238">DNA-binding</keyword>
<evidence type="ECO:0000313" key="14">
    <source>
        <dbReference type="EMBL" id="MFC5906490.1"/>
    </source>
</evidence>
<protein>
    <recommendedName>
        <fullName evidence="12">Transcriptional regulator WhiB</fullName>
    </recommendedName>
</protein>
<keyword evidence="5 12" id="KW-0479">Metal-binding</keyword>
<dbReference type="PANTHER" id="PTHR38839">
    <property type="entry name" value="TRANSCRIPTIONAL REGULATOR WHID-RELATED"/>
    <property type="match status" value="1"/>
</dbReference>
<comment type="cofactor">
    <cofactor evidence="12">
        <name>[4Fe-4S] cluster</name>
        <dbReference type="ChEBI" id="CHEBI:49883"/>
    </cofactor>
    <text evidence="12">Binds 1 [4Fe-4S] cluster per subunit. Following nitrosylation of the [4Fe-4S] cluster binds 1 [4Fe-8(NO)] cluster per subunit.</text>
</comment>
<dbReference type="InterPro" id="IPR034768">
    <property type="entry name" value="4FE4S_WBL"/>
</dbReference>
<dbReference type="PANTHER" id="PTHR38839:SF5">
    <property type="entry name" value="TRANSCRIPTIONAL REGULATOR WHID"/>
    <property type="match status" value="1"/>
</dbReference>
<keyword evidence="4 12" id="KW-0963">Cytoplasm</keyword>
<evidence type="ECO:0000256" key="7">
    <source>
        <dbReference type="ARBA" id="ARBA00023014"/>
    </source>
</evidence>
<reference evidence="15" key="1">
    <citation type="journal article" date="2019" name="Int. J. Syst. Evol. Microbiol.">
        <title>The Global Catalogue of Microorganisms (GCM) 10K type strain sequencing project: providing services to taxonomists for standard genome sequencing and annotation.</title>
        <authorList>
            <consortium name="The Broad Institute Genomics Platform"/>
            <consortium name="The Broad Institute Genome Sequencing Center for Infectious Disease"/>
            <person name="Wu L."/>
            <person name="Ma J."/>
        </authorList>
    </citation>
    <scope>NUCLEOTIDE SEQUENCE [LARGE SCALE GENOMIC DNA]</scope>
    <source>
        <strain evidence="15">JCM 4816</strain>
    </source>
</reference>
<feature type="domain" description="4Fe-4S Wbl-type" evidence="13">
    <location>
        <begin position="22"/>
        <end position="86"/>
    </location>
</feature>
<evidence type="ECO:0000256" key="1">
    <source>
        <dbReference type="ARBA" id="ARBA00004496"/>
    </source>
</evidence>
<dbReference type="EMBL" id="JBHSQJ010000013">
    <property type="protein sequence ID" value="MFC5906490.1"/>
    <property type="molecule type" value="Genomic_DNA"/>
</dbReference>
<dbReference type="HAMAP" id="MF_01479">
    <property type="entry name" value="WhiB"/>
    <property type="match status" value="1"/>
</dbReference>
<comment type="PTM">
    <text evidence="12">The Fe-S cluster can be nitrosylated by nitric oxide (NO).</text>
</comment>
<evidence type="ECO:0000256" key="3">
    <source>
        <dbReference type="ARBA" id="ARBA00022485"/>
    </source>
</evidence>
<comment type="caution">
    <text evidence="14">The sequence shown here is derived from an EMBL/GenBank/DDBJ whole genome shotgun (WGS) entry which is preliminary data.</text>
</comment>
<keyword evidence="10 12" id="KW-1015">Disulfide bond</keyword>
<evidence type="ECO:0000256" key="12">
    <source>
        <dbReference type="HAMAP-Rule" id="MF_01479"/>
    </source>
</evidence>
<keyword evidence="8 12" id="KW-0805">Transcription regulation</keyword>